<dbReference type="SUPFAM" id="SSF52129">
    <property type="entry name" value="Caspase-like"/>
    <property type="match status" value="1"/>
</dbReference>
<protein>
    <recommendedName>
        <fullName evidence="4">PKD/Chitinase domain-containing protein</fullName>
    </recommendedName>
</protein>
<feature type="domain" description="PKD/Chitinase" evidence="4">
    <location>
        <begin position="976"/>
        <end position="1066"/>
    </location>
</feature>
<reference evidence="5 6" key="1">
    <citation type="submission" date="2016-11" db="EMBL/GenBank/DDBJ databases">
        <authorList>
            <person name="Jaros S."/>
            <person name="Januszkiewicz K."/>
            <person name="Wedrychowicz H."/>
        </authorList>
    </citation>
    <scope>NUCLEOTIDE SEQUENCE [LARGE SCALE GENOMIC DNA]</scope>
    <source>
        <strain evidence="5">NVI 5450</strain>
    </source>
</reference>
<dbReference type="AlphaFoldDB" id="A0A1L0BLV3"/>
<dbReference type="InterPro" id="IPR029030">
    <property type="entry name" value="Caspase-like_dom_sf"/>
</dbReference>
<dbReference type="GO" id="GO:0004197">
    <property type="term" value="F:cysteine-type endopeptidase activity"/>
    <property type="evidence" value="ECO:0007669"/>
    <property type="project" value="InterPro"/>
</dbReference>
<feature type="domain" description="PKD/Chitinase" evidence="4">
    <location>
        <begin position="1082"/>
        <end position="1170"/>
    </location>
</feature>
<dbReference type="GO" id="GO:0031410">
    <property type="term" value="C:cytoplasmic vesicle"/>
    <property type="evidence" value="ECO:0007669"/>
    <property type="project" value="TreeGrafter"/>
</dbReference>
<dbReference type="SUPFAM" id="SSF49299">
    <property type="entry name" value="PKD domain"/>
    <property type="match status" value="2"/>
</dbReference>
<dbReference type="Proteomes" id="UP000183794">
    <property type="component" value="Unassembled WGS sequence"/>
</dbReference>
<dbReference type="Gene3D" id="3.40.50.10390">
    <property type="entry name" value="Gingipain r, domain 1"/>
    <property type="match status" value="1"/>
</dbReference>
<evidence type="ECO:0000256" key="3">
    <source>
        <dbReference type="SAM" id="SignalP"/>
    </source>
</evidence>
<feature type="chain" id="PRO_5013086178" description="PKD/Chitinase domain-containing protein" evidence="3">
    <location>
        <begin position="23"/>
        <end position="1171"/>
    </location>
</feature>
<dbReference type="InterPro" id="IPR012600">
    <property type="entry name" value="Propeptide_C25"/>
</dbReference>
<dbReference type="Gene3D" id="2.60.40.3800">
    <property type="match status" value="1"/>
</dbReference>
<evidence type="ECO:0000313" key="5">
    <source>
        <dbReference type="EMBL" id="SGY99682.1"/>
    </source>
</evidence>
<feature type="region of interest" description="Disordered" evidence="2">
    <location>
        <begin position="231"/>
        <end position="252"/>
    </location>
</feature>
<evidence type="ECO:0000256" key="2">
    <source>
        <dbReference type="SAM" id="MobiDB-lite"/>
    </source>
</evidence>
<dbReference type="Gene3D" id="3.40.50.1460">
    <property type="match status" value="1"/>
</dbReference>
<dbReference type="InterPro" id="IPR038490">
    <property type="entry name" value="Gingipain_propep_sf"/>
</dbReference>
<evidence type="ECO:0000259" key="4">
    <source>
        <dbReference type="SMART" id="SM00089"/>
    </source>
</evidence>
<dbReference type="EMBL" id="FPLD01000060">
    <property type="protein sequence ID" value="SGY99682.1"/>
    <property type="molecule type" value="Genomic_DNA"/>
</dbReference>
<dbReference type="PANTHER" id="PTHR46182">
    <property type="entry name" value="FI19480P1"/>
    <property type="match status" value="1"/>
</dbReference>
<gene>
    <name evidence="5" type="ORF">NVI5450_2224</name>
</gene>
<keyword evidence="1 3" id="KW-0732">Signal</keyword>
<dbReference type="GO" id="GO:0006508">
    <property type="term" value="P:proteolysis"/>
    <property type="evidence" value="ECO:0007669"/>
    <property type="project" value="InterPro"/>
</dbReference>
<dbReference type="PANTHER" id="PTHR46182:SF2">
    <property type="entry name" value="FI19480P1"/>
    <property type="match status" value="1"/>
</dbReference>
<dbReference type="InterPro" id="IPR035986">
    <property type="entry name" value="PKD_dom_sf"/>
</dbReference>
<dbReference type="InterPro" id="IPR029031">
    <property type="entry name" value="Gingipain_N_sf"/>
</dbReference>
<dbReference type="Pfam" id="PF08126">
    <property type="entry name" value="Propeptide_C25"/>
    <property type="match status" value="1"/>
</dbReference>
<dbReference type="GO" id="GO:0016020">
    <property type="term" value="C:membrane"/>
    <property type="evidence" value="ECO:0007669"/>
    <property type="project" value="TreeGrafter"/>
</dbReference>
<feature type="domain" description="PKD/Chitinase" evidence="4">
    <location>
        <begin position="873"/>
        <end position="961"/>
    </location>
</feature>
<organism evidence="5 6">
    <name type="scientific">Moritella viscosa</name>
    <dbReference type="NCBI Taxonomy" id="80854"/>
    <lineage>
        <taxon>Bacteria</taxon>
        <taxon>Pseudomonadati</taxon>
        <taxon>Pseudomonadota</taxon>
        <taxon>Gammaproteobacteria</taxon>
        <taxon>Alteromonadales</taxon>
        <taxon>Moritellaceae</taxon>
        <taxon>Moritella</taxon>
    </lineage>
</organism>
<dbReference type="Gene3D" id="2.60.40.10">
    <property type="entry name" value="Immunoglobulins"/>
    <property type="match status" value="5"/>
</dbReference>
<proteinExistence type="predicted"/>
<name>A0A1L0BLV3_9GAMM</name>
<dbReference type="InterPro" id="IPR029865">
    <property type="entry name" value="KIAA0319-like"/>
</dbReference>
<accession>A0A1L0BLV3</accession>
<dbReference type="InterPro" id="IPR001769">
    <property type="entry name" value="Gingipain"/>
</dbReference>
<dbReference type="SMART" id="SM00089">
    <property type="entry name" value="PKD"/>
    <property type="match status" value="3"/>
</dbReference>
<dbReference type="Pfam" id="PF01364">
    <property type="entry name" value="Peptidase_C25"/>
    <property type="match status" value="1"/>
</dbReference>
<sequence>MVNGMLKKSILTLAILSQSVMAVENIYSEEFDKKIVNFGPVADIAQLTKDSKKPSYFLLTSKSEQSAIFEAQLTTLSLAKVKMADGNVYNRILLPDAGSSAQPGHPNLTGYRQMVRIPDGVQLELVIDNVIWSESFPDMTVEPVQLPIPDVVTADGERPGQHMPFVKDETVYNLATDAIEEPIRIIETVRVRGKNYAVISYRPTDFNSIDKSVRFATKVKFHLNFVYSDSVGSKPKRHDPLQPNRSDKGSTIDLRTDRDFAVDAVSAPDTVKNDAALTPAQAADYLIITADRFQEAVAPLAAWKRKMGYKVHVAPILETGSTQEEIKEYIKDAYQNGTMTSYVLLVGDHEDVPSCEVIGHPYHGQDHVWHTDFDYSLVDGTDALPDLVIGRFSGDTVEQITTMVNRTLNYAKSPVDSDRYGHVLLAGQFQDHNRDNKGDRMFMEDLQRIADFLGPDFDFFAGLGDLFNKGYTVHTALKWDADLNNELKYGGWAYGSARITPPTIVPQAWKDQGSGDRVQIAEAINDGVGLVVHRDHGYAGGSGWADPEFTSGDVNGLTNGDFAPVVFSLNCATGWFDGKDTFAESWMRNANGGAVGFTGAGRVSYSGYNDNFHVGIMDSFWDDYDGTWSSDIYPVSWQPAMALNRAKERLYSHYGQAGYAKMTARFFNWLGDPSMEMRTVRPQSLTVTHPANLSVGNESSFSVVVRSGDVLLEGARVALVTTSGESHVAETDNNGRATFEFTPNKTMSVTVTEHDAIPYEGKIVIASEGPKAVIQHNEVINAGSWFYLDGRESVVAKGVLRYQWTQISGQKVVINQANDSRAWVNTSDSISQDETLVFKLMVTDESDKSAFTTHSVLIKASAKTKVEDNKAPVARVEADQKISVRTWAVLDGRKSTDADGSIVSYQWTQVSGPTVRIIRPTGRYAYALTSQDTATLTFKLTVTDNKGMTDSAIHTIVVNDPNAIVKPIPVANVAPVALIRGTAQKAISLGKWTNLDGRQSRDADGSIVSYQWTQVSGPKIIIDRPNGNNTYVIAPYKTGYVKVKLTVTDNKGKSGSTIITLMVNDSNVTANQSSKDDNLAPVAHAGEDKQASYRQWVVLDGRKSTDADGSIVSYQWTQVAGEKVRIDHANKNYAYAVTPMADATLKFQLTVTDDKGKTSSSISTVVVSKGN</sequence>
<evidence type="ECO:0000256" key="1">
    <source>
        <dbReference type="ARBA" id="ARBA00022729"/>
    </source>
</evidence>
<dbReference type="InterPro" id="IPR022409">
    <property type="entry name" value="PKD/Chitinase_dom"/>
</dbReference>
<dbReference type="RefSeq" id="WP_075518231.1">
    <property type="nucleotide sequence ID" value="NZ_FPLD01000060.1"/>
</dbReference>
<evidence type="ECO:0000313" key="6">
    <source>
        <dbReference type="Proteomes" id="UP000183794"/>
    </source>
</evidence>
<feature type="signal peptide" evidence="3">
    <location>
        <begin position="1"/>
        <end position="22"/>
    </location>
</feature>
<dbReference type="Pfam" id="PF22352">
    <property type="entry name" value="K319L-like_PKD"/>
    <property type="match status" value="4"/>
</dbReference>
<dbReference type="InterPro" id="IPR013783">
    <property type="entry name" value="Ig-like_fold"/>
</dbReference>